<proteinExistence type="predicted"/>
<keyword evidence="4" id="KW-1185">Reference proteome</keyword>
<sequence length="92" mass="10771">MPVNPLIAYLVCILLFIGILFLLIFWNILQITRRPARDRSFKPLPLHPNMSARRHFNRNVRLSTVPRNGSRDAHQRKAQQSVVPSECTYFNQ</sequence>
<evidence type="ECO:0000313" key="3">
    <source>
        <dbReference type="EMBL" id="PIC31841.1"/>
    </source>
</evidence>
<feature type="region of interest" description="Disordered" evidence="1">
    <location>
        <begin position="64"/>
        <end position="92"/>
    </location>
</feature>
<feature type="transmembrane region" description="Helical" evidence="2">
    <location>
        <begin position="6"/>
        <end position="29"/>
    </location>
</feature>
<dbReference type="EMBL" id="PDUG01000004">
    <property type="protein sequence ID" value="PIC31841.1"/>
    <property type="molecule type" value="Genomic_DNA"/>
</dbReference>
<dbReference type="Proteomes" id="UP000230233">
    <property type="component" value="Chromosome IV"/>
</dbReference>
<name>A0A2G5TXL5_9PELO</name>
<keyword evidence="2" id="KW-0472">Membrane</keyword>
<protein>
    <submittedName>
        <fullName evidence="3">Uncharacterized protein</fullName>
    </submittedName>
</protein>
<evidence type="ECO:0000313" key="4">
    <source>
        <dbReference type="Proteomes" id="UP000230233"/>
    </source>
</evidence>
<reference evidence="4" key="1">
    <citation type="submission" date="2017-10" db="EMBL/GenBank/DDBJ databases">
        <title>Rapid genome shrinkage in a self-fertile nematode reveals novel sperm competition proteins.</title>
        <authorList>
            <person name="Yin D."/>
            <person name="Schwarz E.M."/>
            <person name="Thomas C.G."/>
            <person name="Felde R.L."/>
            <person name="Korf I.F."/>
            <person name="Cutter A.D."/>
            <person name="Schartner C.M."/>
            <person name="Ralston E.J."/>
            <person name="Meyer B.J."/>
            <person name="Haag E.S."/>
        </authorList>
    </citation>
    <scope>NUCLEOTIDE SEQUENCE [LARGE SCALE GENOMIC DNA]</scope>
    <source>
        <strain evidence="4">JU1422</strain>
    </source>
</reference>
<comment type="caution">
    <text evidence="3">The sequence shown here is derived from an EMBL/GenBank/DDBJ whole genome shotgun (WGS) entry which is preliminary data.</text>
</comment>
<organism evidence="3 4">
    <name type="scientific">Caenorhabditis nigoni</name>
    <dbReference type="NCBI Taxonomy" id="1611254"/>
    <lineage>
        <taxon>Eukaryota</taxon>
        <taxon>Metazoa</taxon>
        <taxon>Ecdysozoa</taxon>
        <taxon>Nematoda</taxon>
        <taxon>Chromadorea</taxon>
        <taxon>Rhabditida</taxon>
        <taxon>Rhabditina</taxon>
        <taxon>Rhabditomorpha</taxon>
        <taxon>Rhabditoidea</taxon>
        <taxon>Rhabditidae</taxon>
        <taxon>Peloderinae</taxon>
        <taxon>Caenorhabditis</taxon>
    </lineage>
</organism>
<gene>
    <name evidence="3" type="primary">Cnig_chr_IV.g12397</name>
    <name evidence="3" type="ORF">B9Z55_012397</name>
</gene>
<evidence type="ECO:0000256" key="2">
    <source>
        <dbReference type="SAM" id="Phobius"/>
    </source>
</evidence>
<keyword evidence="2" id="KW-1133">Transmembrane helix</keyword>
<accession>A0A2G5TXL5</accession>
<evidence type="ECO:0000256" key="1">
    <source>
        <dbReference type="SAM" id="MobiDB-lite"/>
    </source>
</evidence>
<feature type="compositionally biased region" description="Polar residues" evidence="1">
    <location>
        <begin position="78"/>
        <end position="92"/>
    </location>
</feature>
<dbReference type="AlphaFoldDB" id="A0A2G5TXL5"/>
<keyword evidence="2" id="KW-0812">Transmembrane</keyword>